<reference evidence="2 3" key="1">
    <citation type="journal article" date="2020" name="Biotechnol. Biofuels">
        <title>New insights from the biogas microbiome by comprehensive genome-resolved metagenomics of nearly 1600 species originating from multiple anaerobic digesters.</title>
        <authorList>
            <person name="Campanaro S."/>
            <person name="Treu L."/>
            <person name="Rodriguez-R L.M."/>
            <person name="Kovalovszki A."/>
            <person name="Ziels R.M."/>
            <person name="Maus I."/>
            <person name="Zhu X."/>
            <person name="Kougias P.G."/>
            <person name="Basile A."/>
            <person name="Luo G."/>
            <person name="Schluter A."/>
            <person name="Konstantinidis K.T."/>
            <person name="Angelidaki I."/>
        </authorList>
    </citation>
    <scope>NUCLEOTIDE SEQUENCE [LARGE SCALE GENOMIC DNA]</scope>
    <source>
        <strain evidence="2">AS05jafATM_4</strain>
    </source>
</reference>
<accession>A0A7C6Z6H9</accession>
<evidence type="ECO:0000313" key="2">
    <source>
        <dbReference type="EMBL" id="HHY28290.1"/>
    </source>
</evidence>
<feature type="non-terminal residue" evidence="2">
    <location>
        <position position="63"/>
    </location>
</feature>
<protein>
    <submittedName>
        <fullName evidence="2">Uncharacterized protein</fullName>
    </submittedName>
</protein>
<comment type="caution">
    <text evidence="2">The sequence shown here is derived from an EMBL/GenBank/DDBJ whole genome shotgun (WGS) entry which is preliminary data.</text>
</comment>
<gene>
    <name evidence="2" type="ORF">GX523_16425</name>
</gene>
<dbReference type="AlphaFoldDB" id="A0A7C6Z6H9"/>
<proteinExistence type="predicted"/>
<organism evidence="2 3">
    <name type="scientific">Desulfitobacterium dehalogenans</name>
    <dbReference type="NCBI Taxonomy" id="36854"/>
    <lineage>
        <taxon>Bacteria</taxon>
        <taxon>Bacillati</taxon>
        <taxon>Bacillota</taxon>
        <taxon>Clostridia</taxon>
        <taxon>Eubacteriales</taxon>
        <taxon>Desulfitobacteriaceae</taxon>
        <taxon>Desulfitobacterium</taxon>
    </lineage>
</organism>
<sequence>MRKATLARLFVFSGVFFGVARHTRGAALADDENGSDHVTYPTSAPLKPERKPKDFALRQRTDS</sequence>
<dbReference type="EMBL" id="DUTF01000350">
    <property type="protein sequence ID" value="HHY28290.1"/>
    <property type="molecule type" value="Genomic_DNA"/>
</dbReference>
<name>A0A7C6Z6H9_9FIRM</name>
<evidence type="ECO:0000313" key="3">
    <source>
        <dbReference type="Proteomes" id="UP000553059"/>
    </source>
</evidence>
<feature type="compositionally biased region" description="Basic and acidic residues" evidence="1">
    <location>
        <begin position="47"/>
        <end position="63"/>
    </location>
</feature>
<evidence type="ECO:0000256" key="1">
    <source>
        <dbReference type="SAM" id="MobiDB-lite"/>
    </source>
</evidence>
<feature type="region of interest" description="Disordered" evidence="1">
    <location>
        <begin position="30"/>
        <end position="63"/>
    </location>
</feature>
<dbReference type="Proteomes" id="UP000553059">
    <property type="component" value="Unassembled WGS sequence"/>
</dbReference>